<sequence length="798" mass="90662">MNEAETRAEHIDPALKAAGWGVVEGSRIRREYPITLGRIEGHGKRGKALTADYVLEYRNTKLAVVEAKAWDKPLTEGVGQAKDYAGKLAVRFTYATNGQGIYGIDMQTGAEGELAQYPTPDELWSRTFATQNAWRDRFAAIPFEDRGGYFQGRYYQDIAVERVVAAIADNQPRILLTLATGTGKTFIAFQIAWKLFHSRWNLTDWKSEGEPTRRPRILFLADRNILADQAYNAFSAFPEDALVRIAPDSIRQKGRVPTNGSIFFTIFQTFMSGPGDTPYFGDYPQDFFDFIVIDECHRGGANDESNWRDILDYFAPAVQLGLTATPKRKDNVDTYAYFGEPVFIYSLKDGINDGYLTPFRVKQISTTLDEYIYTPDDKVVEGEIEAGKLYEESDFNKIIEIKEREKKRVEIFMAQIDQREKTLVFCATQDHALAVRDLINQIKTSSDPNYCQRVTANDGALGEQHMRDFQDNEKTIPTILTTSQKLSTGVDARNIRNIVLMRPINSMIEFKQIIGRGTRLYDGKDYFTIYDFVKAHHLFSDPEWDGEPIEPEACPTCDSYPCVCEKQPPQPCPVCGERPCVCEKTPPEPCDKCGQRPCVCKKRAKVKLADGKERTIQHMTLTSFWHPDGTPMSAQQFMEALFGKLPEFFKNEEELRALWSRPDTRRKLLEGLAEKGFGRDQLTEMQKIIEAEKSDLFDVLANVAYALSPLTREERAAKARVIITQYFTTKQQVFLGFVLSHYVNIGVEELDQSKLTPLLKLKYHDSIADAVADLGRPEDIGKVFAGFQRYLYERQAGP</sequence>
<dbReference type="Gene3D" id="3.40.50.300">
    <property type="entry name" value="P-loop containing nucleotide triphosphate hydrolases"/>
    <property type="match status" value="2"/>
</dbReference>
<dbReference type="GO" id="GO:0005524">
    <property type="term" value="F:ATP binding"/>
    <property type="evidence" value="ECO:0007669"/>
    <property type="project" value="InterPro"/>
</dbReference>
<dbReference type="InterPro" id="IPR006935">
    <property type="entry name" value="Helicase/UvrB_N"/>
</dbReference>
<feature type="domain" description="Helicase ATP-binding" evidence="1">
    <location>
        <begin position="165"/>
        <end position="344"/>
    </location>
</feature>
<dbReference type="InterPro" id="IPR014001">
    <property type="entry name" value="Helicase_ATP-bd"/>
</dbReference>
<dbReference type="GO" id="GO:0005829">
    <property type="term" value="C:cytosol"/>
    <property type="evidence" value="ECO:0007669"/>
    <property type="project" value="TreeGrafter"/>
</dbReference>
<gene>
    <name evidence="2" type="ORF">F6V25_08565</name>
</gene>
<dbReference type="Proteomes" id="UP000420562">
    <property type="component" value="Unassembled WGS sequence"/>
</dbReference>
<accession>A0A7J4ZRE9</accession>
<dbReference type="Pfam" id="PF04851">
    <property type="entry name" value="ResIII"/>
    <property type="match status" value="1"/>
</dbReference>
<dbReference type="EMBL" id="VZQZ01000004">
    <property type="protein sequence ID" value="KAB0665758.1"/>
    <property type="molecule type" value="Genomic_DNA"/>
</dbReference>
<dbReference type="GO" id="GO:0003677">
    <property type="term" value="F:DNA binding"/>
    <property type="evidence" value="ECO:0007669"/>
    <property type="project" value="InterPro"/>
</dbReference>
<dbReference type="InterPro" id="IPR001650">
    <property type="entry name" value="Helicase_C-like"/>
</dbReference>
<keyword evidence="2" id="KW-0378">Hydrolase</keyword>
<dbReference type="Pfam" id="PF08463">
    <property type="entry name" value="EcoEI_R_C"/>
    <property type="match status" value="1"/>
</dbReference>
<keyword evidence="3" id="KW-1185">Reference proteome</keyword>
<dbReference type="CDD" id="cd18799">
    <property type="entry name" value="SF2_C_EcoAI-like"/>
    <property type="match status" value="1"/>
</dbReference>
<protein>
    <submittedName>
        <fullName evidence="2">Restriction endonuclease subunit R</fullName>
    </submittedName>
</protein>
<dbReference type="GO" id="GO:0016787">
    <property type="term" value="F:hydrolase activity"/>
    <property type="evidence" value="ECO:0007669"/>
    <property type="project" value="InterPro"/>
</dbReference>
<reference evidence="2 3" key="1">
    <citation type="submission" date="2019-09" db="EMBL/GenBank/DDBJ databases">
        <title>Geobacter sp. Red96, a novel strain isolated from paddy soil.</title>
        <authorList>
            <person name="Xu Z."/>
            <person name="Masuda Y."/>
            <person name="Itoh H."/>
            <person name="Senoo K."/>
        </authorList>
    </citation>
    <scope>NUCLEOTIDE SEQUENCE [LARGE SCALE GENOMIC DNA]</scope>
    <source>
        <strain evidence="2 3">Red96</strain>
    </source>
</reference>
<dbReference type="PANTHER" id="PTHR47396:SF1">
    <property type="entry name" value="ATP-DEPENDENT HELICASE IRC3-RELATED"/>
    <property type="match status" value="1"/>
</dbReference>
<dbReference type="InterPro" id="IPR013670">
    <property type="entry name" value="EcoEI_R_C_dom"/>
</dbReference>
<keyword evidence="2" id="KW-0540">Nuclease</keyword>
<comment type="caution">
    <text evidence="2">The sequence shown here is derived from an EMBL/GenBank/DDBJ whole genome shotgun (WGS) entry which is preliminary data.</text>
</comment>
<dbReference type="AlphaFoldDB" id="A0A7J4ZRE9"/>
<keyword evidence="2" id="KW-0255">Endonuclease</keyword>
<dbReference type="Gene3D" id="3.90.1570.30">
    <property type="match status" value="1"/>
</dbReference>
<dbReference type="PANTHER" id="PTHR47396">
    <property type="entry name" value="TYPE I RESTRICTION ENZYME ECOKI R PROTEIN"/>
    <property type="match status" value="1"/>
</dbReference>
<evidence type="ECO:0000313" key="3">
    <source>
        <dbReference type="Proteomes" id="UP000420562"/>
    </source>
</evidence>
<dbReference type="SMART" id="SM00487">
    <property type="entry name" value="DEXDc"/>
    <property type="match status" value="1"/>
</dbReference>
<dbReference type="PROSITE" id="PS51192">
    <property type="entry name" value="HELICASE_ATP_BIND_1"/>
    <property type="match status" value="1"/>
</dbReference>
<organism evidence="2 3">
    <name type="scientific">Oryzomonas japonica</name>
    <dbReference type="NCBI Taxonomy" id="2603858"/>
    <lineage>
        <taxon>Bacteria</taxon>
        <taxon>Pseudomonadati</taxon>
        <taxon>Thermodesulfobacteriota</taxon>
        <taxon>Desulfuromonadia</taxon>
        <taxon>Geobacterales</taxon>
        <taxon>Geobacteraceae</taxon>
        <taxon>Oryzomonas</taxon>
    </lineage>
</organism>
<dbReference type="RefSeq" id="WP_151128192.1">
    <property type="nucleotide sequence ID" value="NZ_VZQZ01000004.1"/>
</dbReference>
<dbReference type="InterPro" id="IPR050742">
    <property type="entry name" value="Helicase_Restrict-Modif_Enz"/>
</dbReference>
<dbReference type="CDD" id="cd18032">
    <property type="entry name" value="DEXHc_RE_I_III_res"/>
    <property type="match status" value="1"/>
</dbReference>
<dbReference type="SUPFAM" id="SSF52540">
    <property type="entry name" value="P-loop containing nucleoside triphosphate hydrolases"/>
    <property type="match status" value="1"/>
</dbReference>
<evidence type="ECO:0000259" key="1">
    <source>
        <dbReference type="PROSITE" id="PS51192"/>
    </source>
</evidence>
<proteinExistence type="predicted"/>
<evidence type="ECO:0000313" key="2">
    <source>
        <dbReference type="EMBL" id="KAB0665758.1"/>
    </source>
</evidence>
<dbReference type="NCBIfam" id="NF046051">
    <property type="entry name" value="restrict_EcoAI"/>
    <property type="match status" value="1"/>
</dbReference>
<dbReference type="Pfam" id="PF00271">
    <property type="entry name" value="Helicase_C"/>
    <property type="match status" value="1"/>
</dbReference>
<dbReference type="InterPro" id="IPR027417">
    <property type="entry name" value="P-loop_NTPase"/>
</dbReference>
<name>A0A7J4ZRE9_9BACT</name>
<dbReference type="GO" id="GO:0006304">
    <property type="term" value="P:DNA modification"/>
    <property type="evidence" value="ECO:0007669"/>
    <property type="project" value="InterPro"/>
</dbReference>
<dbReference type="GO" id="GO:0004519">
    <property type="term" value="F:endonuclease activity"/>
    <property type="evidence" value="ECO:0007669"/>
    <property type="project" value="UniProtKB-KW"/>
</dbReference>